<accession>A0ABN7WWT9</accession>
<dbReference type="EMBL" id="CAJVQB010068403">
    <property type="protein sequence ID" value="CAG8842251.1"/>
    <property type="molecule type" value="Genomic_DNA"/>
</dbReference>
<proteinExistence type="predicted"/>
<keyword evidence="2" id="KW-1185">Reference proteome</keyword>
<sequence>PSGLGTYTHTKVSGSSFSKGENLQILILYLVEVHVNTGQQKFLACVFCG</sequence>
<feature type="non-terminal residue" evidence="1">
    <location>
        <position position="1"/>
    </location>
</feature>
<feature type="non-terminal residue" evidence="1">
    <location>
        <position position="49"/>
    </location>
</feature>
<protein>
    <submittedName>
        <fullName evidence="1">1480_t:CDS:1</fullName>
    </submittedName>
</protein>
<organism evidence="1 2">
    <name type="scientific">Gigaspora margarita</name>
    <dbReference type="NCBI Taxonomy" id="4874"/>
    <lineage>
        <taxon>Eukaryota</taxon>
        <taxon>Fungi</taxon>
        <taxon>Fungi incertae sedis</taxon>
        <taxon>Mucoromycota</taxon>
        <taxon>Glomeromycotina</taxon>
        <taxon>Glomeromycetes</taxon>
        <taxon>Diversisporales</taxon>
        <taxon>Gigasporaceae</taxon>
        <taxon>Gigaspora</taxon>
    </lineage>
</organism>
<gene>
    <name evidence="1" type="ORF">GMARGA_LOCUS35886</name>
</gene>
<evidence type="ECO:0000313" key="1">
    <source>
        <dbReference type="EMBL" id="CAG8842251.1"/>
    </source>
</evidence>
<name>A0ABN7WWT9_GIGMA</name>
<reference evidence="1 2" key="1">
    <citation type="submission" date="2021-06" db="EMBL/GenBank/DDBJ databases">
        <authorList>
            <person name="Kallberg Y."/>
            <person name="Tangrot J."/>
            <person name="Rosling A."/>
        </authorList>
    </citation>
    <scope>NUCLEOTIDE SEQUENCE [LARGE SCALE GENOMIC DNA]</scope>
    <source>
        <strain evidence="1 2">120-4 pot B 10/14</strain>
    </source>
</reference>
<dbReference type="Proteomes" id="UP000789901">
    <property type="component" value="Unassembled WGS sequence"/>
</dbReference>
<evidence type="ECO:0000313" key="2">
    <source>
        <dbReference type="Proteomes" id="UP000789901"/>
    </source>
</evidence>
<comment type="caution">
    <text evidence="1">The sequence shown here is derived from an EMBL/GenBank/DDBJ whole genome shotgun (WGS) entry which is preliminary data.</text>
</comment>